<dbReference type="PROSITE" id="PS51257">
    <property type="entry name" value="PROKAR_LIPOPROTEIN"/>
    <property type="match status" value="1"/>
</dbReference>
<dbReference type="EMBL" id="WRXN01000002">
    <property type="protein sequence ID" value="MVT08055.1"/>
    <property type="molecule type" value="Genomic_DNA"/>
</dbReference>
<dbReference type="InterPro" id="IPR028347">
    <property type="entry name" value="START_dom_prot"/>
</dbReference>
<dbReference type="PIRSF" id="PIRSF039033">
    <property type="entry name" value="START_dom"/>
    <property type="match status" value="1"/>
</dbReference>
<dbReference type="PANTHER" id="PTHR19308">
    <property type="entry name" value="PHOSPHATIDYLCHOLINE TRANSFER PROTEIN"/>
    <property type="match status" value="1"/>
</dbReference>
<dbReference type="Gene3D" id="3.30.530.20">
    <property type="match status" value="1"/>
</dbReference>
<keyword evidence="1" id="KW-0732">Signal</keyword>
<dbReference type="GO" id="GO:0005737">
    <property type="term" value="C:cytoplasm"/>
    <property type="evidence" value="ECO:0007669"/>
    <property type="project" value="UniProtKB-ARBA"/>
</dbReference>
<evidence type="ECO:0000259" key="2">
    <source>
        <dbReference type="PROSITE" id="PS50848"/>
    </source>
</evidence>
<comment type="caution">
    <text evidence="3">The sequence shown here is derived from an EMBL/GenBank/DDBJ whole genome shotgun (WGS) entry which is preliminary data.</text>
</comment>
<reference evidence="3 4" key="1">
    <citation type="submission" date="2019-12" db="EMBL/GenBank/DDBJ databases">
        <title>Chitinophaga sp. strain ysch24 (GDMCC 1.1355), whole genome shotgun sequence.</title>
        <authorList>
            <person name="Zhang X."/>
        </authorList>
    </citation>
    <scope>NUCLEOTIDE SEQUENCE [LARGE SCALE GENOMIC DNA]</scope>
    <source>
        <strain evidence="4">ysch24</strain>
    </source>
</reference>
<dbReference type="PROSITE" id="PS50848">
    <property type="entry name" value="START"/>
    <property type="match status" value="1"/>
</dbReference>
<dbReference type="InterPro" id="IPR002913">
    <property type="entry name" value="START_lipid-bd_dom"/>
</dbReference>
<dbReference type="InterPro" id="IPR051213">
    <property type="entry name" value="START_lipid_transfer"/>
</dbReference>
<dbReference type="SMART" id="SM00234">
    <property type="entry name" value="START"/>
    <property type="match status" value="1"/>
</dbReference>
<dbReference type="InterPro" id="IPR023393">
    <property type="entry name" value="START-like_dom_sf"/>
</dbReference>
<dbReference type="Proteomes" id="UP000461730">
    <property type="component" value="Unassembled WGS sequence"/>
</dbReference>
<evidence type="ECO:0000256" key="1">
    <source>
        <dbReference type="SAM" id="SignalP"/>
    </source>
</evidence>
<dbReference type="GO" id="GO:0008289">
    <property type="term" value="F:lipid binding"/>
    <property type="evidence" value="ECO:0007669"/>
    <property type="project" value="InterPro"/>
</dbReference>
<evidence type="ECO:0000313" key="3">
    <source>
        <dbReference type="EMBL" id="MVT08055.1"/>
    </source>
</evidence>
<accession>A0A7K1U1Z1</accession>
<dbReference type="PANTHER" id="PTHR19308:SF14">
    <property type="entry name" value="START DOMAIN-CONTAINING PROTEIN"/>
    <property type="match status" value="1"/>
</dbReference>
<dbReference type="RefSeq" id="WP_157305473.1">
    <property type="nucleotide sequence ID" value="NZ_WRXN01000002.1"/>
</dbReference>
<feature type="signal peptide" evidence="1">
    <location>
        <begin position="1"/>
        <end position="20"/>
    </location>
</feature>
<feature type="domain" description="START" evidence="2">
    <location>
        <begin position="24"/>
        <end position="204"/>
    </location>
</feature>
<sequence length="214" mass="23658">MRKITGLICTALLACTVASAQTNWKLKSNKDGIEVYIKNVENSDLKAIRVKCSLQATLSQLTAIVLDVNTGAEWVYSTKSSTLLKQVSPLEVYYYSEVALPWPISNRDFVAHLKASQDQHTKVVTIDGPVIHNYVPEKKGIVRVNKSSGKWILSPGPKNTVKIDYTLETDPGGSIPVWAVNLFAAKGPTETFKKLKEHIAKPAYKHVRLPSIVD</sequence>
<organism evidence="3 4">
    <name type="scientific">Chitinophaga tropicalis</name>
    <dbReference type="NCBI Taxonomy" id="2683588"/>
    <lineage>
        <taxon>Bacteria</taxon>
        <taxon>Pseudomonadati</taxon>
        <taxon>Bacteroidota</taxon>
        <taxon>Chitinophagia</taxon>
        <taxon>Chitinophagales</taxon>
        <taxon>Chitinophagaceae</taxon>
        <taxon>Chitinophaga</taxon>
    </lineage>
</organism>
<gene>
    <name evidence="3" type="ORF">GO493_07255</name>
</gene>
<protein>
    <submittedName>
        <fullName evidence="3">Lipid-binding protein</fullName>
    </submittedName>
</protein>
<dbReference type="Pfam" id="PF01852">
    <property type="entry name" value="START"/>
    <property type="match status" value="1"/>
</dbReference>
<feature type="chain" id="PRO_5029722098" evidence="1">
    <location>
        <begin position="21"/>
        <end position="214"/>
    </location>
</feature>
<dbReference type="AlphaFoldDB" id="A0A7K1U1Z1"/>
<name>A0A7K1U1Z1_9BACT</name>
<keyword evidence="4" id="KW-1185">Reference proteome</keyword>
<evidence type="ECO:0000313" key="4">
    <source>
        <dbReference type="Proteomes" id="UP000461730"/>
    </source>
</evidence>
<dbReference type="SUPFAM" id="SSF55961">
    <property type="entry name" value="Bet v1-like"/>
    <property type="match status" value="1"/>
</dbReference>
<proteinExistence type="predicted"/>